<dbReference type="InterPro" id="IPR011009">
    <property type="entry name" value="Kinase-like_dom_sf"/>
</dbReference>
<evidence type="ECO:0000256" key="9">
    <source>
        <dbReference type="ARBA" id="ARBA00048679"/>
    </source>
</evidence>
<dbReference type="InterPro" id="IPR051744">
    <property type="entry name" value="AP2_assoc_SerThr_kinase"/>
</dbReference>
<feature type="compositionally biased region" description="Low complexity" evidence="10">
    <location>
        <begin position="565"/>
        <end position="594"/>
    </location>
</feature>
<dbReference type="PANTHER" id="PTHR47907:SF5">
    <property type="entry name" value="AP2 ASSOCIATED KINASE 1"/>
    <property type="match status" value="1"/>
</dbReference>
<dbReference type="InterPro" id="IPR008271">
    <property type="entry name" value="Ser/Thr_kinase_AS"/>
</dbReference>
<feature type="region of interest" description="Disordered" evidence="10">
    <location>
        <begin position="415"/>
        <end position="493"/>
    </location>
</feature>
<dbReference type="Ensembl" id="ENSCCRT00015048638.1">
    <property type="protein sequence ID" value="ENSCCRP00015047070.1"/>
    <property type="gene ID" value="ENSCCRG00015019091.1"/>
</dbReference>
<keyword evidence="3" id="KW-0597">Phosphoprotein</keyword>
<dbReference type="Gene3D" id="1.10.510.10">
    <property type="entry name" value="Transferase(Phosphotransferase) domain 1"/>
    <property type="match status" value="1"/>
</dbReference>
<evidence type="ECO:0000313" key="12">
    <source>
        <dbReference type="Ensembl" id="ENSCCRP00015047070.1"/>
    </source>
</evidence>
<evidence type="ECO:0000256" key="8">
    <source>
        <dbReference type="ARBA" id="ARBA00047899"/>
    </source>
</evidence>
<dbReference type="GO" id="GO:0005524">
    <property type="term" value="F:ATP binding"/>
    <property type="evidence" value="ECO:0007669"/>
    <property type="project" value="UniProtKB-KW"/>
</dbReference>
<evidence type="ECO:0000256" key="10">
    <source>
        <dbReference type="SAM" id="MobiDB-lite"/>
    </source>
</evidence>
<feature type="compositionally biased region" description="Pro residues" evidence="10">
    <location>
        <begin position="424"/>
        <end position="435"/>
    </location>
</feature>
<keyword evidence="6" id="KW-0418">Kinase</keyword>
<proteinExistence type="predicted"/>
<dbReference type="FunFam" id="1.10.510.10:FF:000072">
    <property type="entry name" value="AP2 associated kinase 1"/>
    <property type="match status" value="1"/>
</dbReference>
<evidence type="ECO:0000256" key="1">
    <source>
        <dbReference type="ARBA" id="ARBA00012513"/>
    </source>
</evidence>
<dbReference type="PROSITE" id="PS50011">
    <property type="entry name" value="PROTEIN_KINASE_DOM"/>
    <property type="match status" value="1"/>
</dbReference>
<evidence type="ECO:0000256" key="3">
    <source>
        <dbReference type="ARBA" id="ARBA00022553"/>
    </source>
</evidence>
<feature type="compositionally biased region" description="Polar residues" evidence="10">
    <location>
        <begin position="360"/>
        <end position="369"/>
    </location>
</feature>
<evidence type="ECO:0000256" key="5">
    <source>
        <dbReference type="ARBA" id="ARBA00022741"/>
    </source>
</evidence>
<dbReference type="EC" id="2.7.11.1" evidence="1"/>
<evidence type="ECO:0000256" key="7">
    <source>
        <dbReference type="ARBA" id="ARBA00022840"/>
    </source>
</evidence>
<name>A0A8C1V5M1_CYPCA</name>
<feature type="compositionally biased region" description="Low complexity" evidence="10">
    <location>
        <begin position="450"/>
        <end position="491"/>
    </location>
</feature>
<reference evidence="12" key="1">
    <citation type="submission" date="2025-08" db="UniProtKB">
        <authorList>
            <consortium name="Ensembl"/>
        </authorList>
    </citation>
    <scope>IDENTIFICATION</scope>
</reference>
<dbReference type="AlphaFoldDB" id="A0A8C1V5M1"/>
<keyword evidence="7" id="KW-0067">ATP-binding</keyword>
<dbReference type="InterPro" id="IPR000719">
    <property type="entry name" value="Prot_kinase_dom"/>
</dbReference>
<protein>
    <recommendedName>
        <fullName evidence="1">non-specific serine/threonine protein kinase</fullName>
        <ecNumber evidence="1">2.7.11.1</ecNumber>
    </recommendedName>
</protein>
<evidence type="ECO:0000256" key="2">
    <source>
        <dbReference type="ARBA" id="ARBA00022527"/>
    </source>
</evidence>
<evidence type="ECO:0000256" key="6">
    <source>
        <dbReference type="ARBA" id="ARBA00022777"/>
    </source>
</evidence>
<feature type="domain" description="Protein kinase" evidence="11">
    <location>
        <begin position="47"/>
        <end position="313"/>
    </location>
</feature>
<dbReference type="GO" id="GO:0004674">
    <property type="term" value="F:protein serine/threonine kinase activity"/>
    <property type="evidence" value="ECO:0007669"/>
    <property type="project" value="UniProtKB-KW"/>
</dbReference>
<organism evidence="12 13">
    <name type="scientific">Cyprinus carpio</name>
    <name type="common">Common carp</name>
    <dbReference type="NCBI Taxonomy" id="7962"/>
    <lineage>
        <taxon>Eukaryota</taxon>
        <taxon>Metazoa</taxon>
        <taxon>Chordata</taxon>
        <taxon>Craniata</taxon>
        <taxon>Vertebrata</taxon>
        <taxon>Euteleostomi</taxon>
        <taxon>Actinopterygii</taxon>
        <taxon>Neopterygii</taxon>
        <taxon>Teleostei</taxon>
        <taxon>Ostariophysi</taxon>
        <taxon>Cypriniformes</taxon>
        <taxon>Cyprinidae</taxon>
        <taxon>Cyprininae</taxon>
        <taxon>Cyprinus</taxon>
    </lineage>
</organism>
<evidence type="ECO:0000256" key="4">
    <source>
        <dbReference type="ARBA" id="ARBA00022679"/>
    </source>
</evidence>
<comment type="catalytic activity">
    <reaction evidence="8">
        <text>L-threonyl-[protein] + ATP = O-phospho-L-threonyl-[protein] + ADP + H(+)</text>
        <dbReference type="Rhea" id="RHEA:46608"/>
        <dbReference type="Rhea" id="RHEA-COMP:11060"/>
        <dbReference type="Rhea" id="RHEA-COMP:11605"/>
        <dbReference type="ChEBI" id="CHEBI:15378"/>
        <dbReference type="ChEBI" id="CHEBI:30013"/>
        <dbReference type="ChEBI" id="CHEBI:30616"/>
        <dbReference type="ChEBI" id="CHEBI:61977"/>
        <dbReference type="ChEBI" id="CHEBI:456216"/>
        <dbReference type="EC" id="2.7.11.1"/>
    </reaction>
</comment>
<dbReference type="PROSITE" id="PS00108">
    <property type="entry name" value="PROTEIN_KINASE_ST"/>
    <property type="match status" value="1"/>
</dbReference>
<evidence type="ECO:0000313" key="13">
    <source>
        <dbReference type="Proteomes" id="UP000694700"/>
    </source>
</evidence>
<keyword evidence="2" id="KW-0723">Serine/threonine-protein kinase</keyword>
<dbReference type="PANTHER" id="PTHR47907">
    <property type="entry name" value="PROTEIN KINASE DOMAIN-CONTAINING PROTEIN"/>
    <property type="match status" value="1"/>
</dbReference>
<accession>A0A8C1V5M1</accession>
<keyword evidence="5" id="KW-0547">Nucleotide-binding</keyword>
<sequence>MKKFFDSRRELVGSGPGSGSGAGGSGSSSGVGGNFIGRAFTVGRHQVTVEETLAEGGFAIVFLVRTNQGVRCALKRMYVNNEHDLQVCKREIQIMRDLNGHKNIVGFLDSSITAVGGGDVWEVFILMDVCRGGQVVNLMNQRLQTGFSEQEALQIFCDTCEAVACLHQYKTPIIHRDLKVENILLHDRGHYVLCDFGSATMKFQNPQSEGVTVVEDEIKKYTTLSYRAPEMVNLYNGKIITTKADIWAMGCLLYKLCFFTLPFGESQVAICDGNFTIPDNSRYSQDMHRLIRYMLEPDPDKRPDIYQVSYFAFKLARRDCPVQNVKNSPIPAKLPDPIRASEAAAKKSQTQTKARLTDPIPTTETSITPRQRPKAAQSQSQALGGILPIQPAALTPRKRANLPAVAAQPIVAAGSPAPQKAVDTPPPSSPAPPTAPARNARRKQASVALQQPVPVQPTVTQPPGALPPAQAEPAAVPPTVQQPAPQSQTSPEKAEERVITSIVCMLLCPFLLILLSFPQPVAPGLSQTPPSSPRTAQKAGHRRIQSDVTHSAMFGVPVSQSTQQLQAATAEASLNKSKSASATPSNSPQSSQQSVYHPPDQPTWNPFGDDNFSKLTAEDLLNKDFTKLADEPVEPLIATTESLIPGLEAAEPAPPSSGRCTVISARLHLCLFCLTLAVFTGWLTEKLIEGLKSPDTSLMLPDLLSMADPFGTFADSHSLCAFLLQKLN</sequence>
<dbReference type="Proteomes" id="UP000694700">
    <property type="component" value="Unplaced"/>
</dbReference>
<dbReference type="SUPFAM" id="SSF56112">
    <property type="entry name" value="Protein kinase-like (PK-like)"/>
    <property type="match status" value="1"/>
</dbReference>
<feature type="compositionally biased region" description="Polar residues" evidence="10">
    <location>
        <begin position="525"/>
        <end position="535"/>
    </location>
</feature>
<evidence type="ECO:0000259" key="11">
    <source>
        <dbReference type="PROSITE" id="PS50011"/>
    </source>
</evidence>
<dbReference type="Pfam" id="PF00069">
    <property type="entry name" value="Pkinase"/>
    <property type="match status" value="1"/>
</dbReference>
<feature type="region of interest" description="Disordered" evidence="10">
    <location>
        <begin position="523"/>
        <end position="544"/>
    </location>
</feature>
<dbReference type="SMART" id="SM00220">
    <property type="entry name" value="S_TKc"/>
    <property type="match status" value="1"/>
</dbReference>
<comment type="catalytic activity">
    <reaction evidence="9">
        <text>L-seryl-[protein] + ATP = O-phospho-L-seryl-[protein] + ADP + H(+)</text>
        <dbReference type="Rhea" id="RHEA:17989"/>
        <dbReference type="Rhea" id="RHEA-COMP:9863"/>
        <dbReference type="Rhea" id="RHEA-COMP:11604"/>
        <dbReference type="ChEBI" id="CHEBI:15378"/>
        <dbReference type="ChEBI" id="CHEBI:29999"/>
        <dbReference type="ChEBI" id="CHEBI:30616"/>
        <dbReference type="ChEBI" id="CHEBI:83421"/>
        <dbReference type="ChEBI" id="CHEBI:456216"/>
        <dbReference type="EC" id="2.7.11.1"/>
    </reaction>
</comment>
<keyword evidence="4" id="KW-0808">Transferase</keyword>
<feature type="region of interest" description="Disordered" evidence="10">
    <location>
        <begin position="565"/>
        <end position="609"/>
    </location>
</feature>
<feature type="region of interest" description="Disordered" evidence="10">
    <location>
        <begin position="342"/>
        <end position="382"/>
    </location>
</feature>
<dbReference type="CDD" id="cd14037">
    <property type="entry name" value="STKc_NAK_like"/>
    <property type="match status" value="1"/>
</dbReference>